<keyword evidence="3" id="KW-1185">Reference proteome</keyword>
<keyword evidence="1" id="KW-0472">Membrane</keyword>
<organism evidence="2 3">
    <name type="scientific">Arthrobacter terrae</name>
    <dbReference type="NCBI Taxonomy" id="2935737"/>
    <lineage>
        <taxon>Bacteria</taxon>
        <taxon>Bacillati</taxon>
        <taxon>Actinomycetota</taxon>
        <taxon>Actinomycetes</taxon>
        <taxon>Micrococcales</taxon>
        <taxon>Micrococcaceae</taxon>
        <taxon>Arthrobacter</taxon>
    </lineage>
</organism>
<reference evidence="2 3" key="1">
    <citation type="submission" date="2020-11" db="EMBL/GenBank/DDBJ databases">
        <title>Arthrobacter antarcticus sp. nov., isolated from Antarctic Soil.</title>
        <authorList>
            <person name="Li J."/>
        </authorList>
    </citation>
    <scope>NUCLEOTIDE SEQUENCE [LARGE SCALE GENOMIC DNA]</scope>
    <source>
        <strain evidence="2 3">Z1-20</strain>
    </source>
</reference>
<proteinExistence type="predicted"/>
<evidence type="ECO:0000313" key="2">
    <source>
        <dbReference type="EMBL" id="MBG0738789.1"/>
    </source>
</evidence>
<name>A0A931CPU5_9MICC</name>
<protein>
    <submittedName>
        <fullName evidence="2">Uncharacterized protein</fullName>
    </submittedName>
</protein>
<keyword evidence="1" id="KW-1133">Transmembrane helix</keyword>
<dbReference type="Proteomes" id="UP000655366">
    <property type="component" value="Unassembled WGS sequence"/>
</dbReference>
<keyword evidence="1" id="KW-0812">Transmembrane</keyword>
<accession>A0A931CPU5</accession>
<evidence type="ECO:0000313" key="3">
    <source>
        <dbReference type="Proteomes" id="UP000655366"/>
    </source>
</evidence>
<feature type="transmembrane region" description="Helical" evidence="1">
    <location>
        <begin position="36"/>
        <end position="55"/>
    </location>
</feature>
<dbReference type="RefSeq" id="WP_196395725.1">
    <property type="nucleotide sequence ID" value="NZ_JADNYM010000005.1"/>
</dbReference>
<dbReference type="AlphaFoldDB" id="A0A931CPU5"/>
<comment type="caution">
    <text evidence="2">The sequence shown here is derived from an EMBL/GenBank/DDBJ whole genome shotgun (WGS) entry which is preliminary data.</text>
</comment>
<dbReference type="EMBL" id="JADNYM010000005">
    <property type="protein sequence ID" value="MBG0738789.1"/>
    <property type="molecule type" value="Genomic_DNA"/>
</dbReference>
<gene>
    <name evidence="2" type="ORF">IV500_05065</name>
</gene>
<evidence type="ECO:0000256" key="1">
    <source>
        <dbReference type="SAM" id="Phobius"/>
    </source>
</evidence>
<feature type="transmembrane region" description="Helical" evidence="1">
    <location>
        <begin position="12"/>
        <end position="30"/>
    </location>
</feature>
<sequence>MTPARRRFPVSVYTVALGIIAVSFGGYLTFRWPVEWYALSLVAALLLSDLGFSLAERRRRKKANVTLSPVPAFK</sequence>